<protein>
    <submittedName>
        <fullName evidence="2">Uncharacterized protein</fullName>
    </submittedName>
</protein>
<evidence type="ECO:0000313" key="3">
    <source>
        <dbReference type="Proteomes" id="UP000807306"/>
    </source>
</evidence>
<sequence>MSLRICPNPSLLLNSLTLVSSNPLIKFFGRRRIFGQSFRRCVEHHPESKETQSMIVIPLVQVSAYPTLYVDHMIVYAHACLFTFICCSALFWYHQLRDKALKSNHTVTGRSTCI</sequence>
<gene>
    <name evidence="2" type="ORF">CPB83DRAFT_635122</name>
</gene>
<organism evidence="2 3">
    <name type="scientific">Crepidotus variabilis</name>
    <dbReference type="NCBI Taxonomy" id="179855"/>
    <lineage>
        <taxon>Eukaryota</taxon>
        <taxon>Fungi</taxon>
        <taxon>Dikarya</taxon>
        <taxon>Basidiomycota</taxon>
        <taxon>Agaricomycotina</taxon>
        <taxon>Agaricomycetes</taxon>
        <taxon>Agaricomycetidae</taxon>
        <taxon>Agaricales</taxon>
        <taxon>Agaricineae</taxon>
        <taxon>Crepidotaceae</taxon>
        <taxon>Crepidotus</taxon>
    </lineage>
</organism>
<reference evidence="2" key="1">
    <citation type="submission" date="2020-11" db="EMBL/GenBank/DDBJ databases">
        <authorList>
            <consortium name="DOE Joint Genome Institute"/>
            <person name="Ahrendt S."/>
            <person name="Riley R."/>
            <person name="Andreopoulos W."/>
            <person name="Labutti K."/>
            <person name="Pangilinan J."/>
            <person name="Ruiz-Duenas F.J."/>
            <person name="Barrasa J.M."/>
            <person name="Sanchez-Garcia M."/>
            <person name="Camarero S."/>
            <person name="Miyauchi S."/>
            <person name="Serrano A."/>
            <person name="Linde D."/>
            <person name="Babiker R."/>
            <person name="Drula E."/>
            <person name="Ayuso-Fernandez I."/>
            <person name="Pacheco R."/>
            <person name="Padilla G."/>
            <person name="Ferreira P."/>
            <person name="Barriuso J."/>
            <person name="Kellner H."/>
            <person name="Castanera R."/>
            <person name="Alfaro M."/>
            <person name="Ramirez L."/>
            <person name="Pisabarro A.G."/>
            <person name="Kuo A."/>
            <person name="Tritt A."/>
            <person name="Lipzen A."/>
            <person name="He G."/>
            <person name="Yan M."/>
            <person name="Ng V."/>
            <person name="Cullen D."/>
            <person name="Martin F."/>
            <person name="Rosso M.-N."/>
            <person name="Henrissat B."/>
            <person name="Hibbett D."/>
            <person name="Martinez A.T."/>
            <person name="Grigoriev I.V."/>
        </authorList>
    </citation>
    <scope>NUCLEOTIDE SEQUENCE</scope>
    <source>
        <strain evidence="2">CBS 506.95</strain>
    </source>
</reference>
<keyword evidence="1" id="KW-1133">Transmembrane helix</keyword>
<keyword evidence="1" id="KW-0472">Membrane</keyword>
<proteinExistence type="predicted"/>
<comment type="caution">
    <text evidence="2">The sequence shown here is derived from an EMBL/GenBank/DDBJ whole genome shotgun (WGS) entry which is preliminary data.</text>
</comment>
<name>A0A9P6JTR6_9AGAR</name>
<keyword evidence="3" id="KW-1185">Reference proteome</keyword>
<dbReference type="AlphaFoldDB" id="A0A9P6JTR6"/>
<dbReference type="EMBL" id="MU157831">
    <property type="protein sequence ID" value="KAF9532696.1"/>
    <property type="molecule type" value="Genomic_DNA"/>
</dbReference>
<evidence type="ECO:0000256" key="1">
    <source>
        <dbReference type="SAM" id="Phobius"/>
    </source>
</evidence>
<feature type="transmembrane region" description="Helical" evidence="1">
    <location>
        <begin position="73"/>
        <end position="93"/>
    </location>
</feature>
<dbReference type="Proteomes" id="UP000807306">
    <property type="component" value="Unassembled WGS sequence"/>
</dbReference>
<evidence type="ECO:0000313" key="2">
    <source>
        <dbReference type="EMBL" id="KAF9532696.1"/>
    </source>
</evidence>
<accession>A0A9P6JTR6</accession>
<keyword evidence="1" id="KW-0812">Transmembrane</keyword>